<keyword evidence="2" id="KW-1185">Reference proteome</keyword>
<reference evidence="1 2" key="1">
    <citation type="submission" date="2017-08" db="EMBL/GenBank/DDBJ databases">
        <title>Draft Genome Sequence of Pseudomonas moraviensis TYU6, isolated from Taxus cuspidata by using PacBio Single-Molecule Real-Time Technology.</title>
        <authorList>
            <person name="Baek K.-H."/>
            <person name="Mishra A.K."/>
        </authorList>
    </citation>
    <scope>NUCLEOTIDE SEQUENCE [LARGE SCALE GENOMIC DNA]</scope>
    <source>
        <strain evidence="1 2">TYU6</strain>
    </source>
</reference>
<comment type="caution">
    <text evidence="1">The sequence shown here is derived from an EMBL/GenBank/DDBJ whole genome shotgun (WGS) entry which is preliminary data.</text>
</comment>
<protein>
    <submittedName>
        <fullName evidence="1">Uncharacterized protein</fullName>
    </submittedName>
</protein>
<evidence type="ECO:0000313" key="2">
    <source>
        <dbReference type="Proteomes" id="UP000217830"/>
    </source>
</evidence>
<dbReference type="RefSeq" id="WP_095668773.1">
    <property type="nucleotide sequence ID" value="NZ_NRSS01000003.1"/>
</dbReference>
<gene>
    <name evidence="1" type="ORF">CKQ80_23790</name>
</gene>
<dbReference type="EMBL" id="NRST01000001">
    <property type="protein sequence ID" value="PAW58202.1"/>
    <property type="molecule type" value="Genomic_DNA"/>
</dbReference>
<proteinExistence type="predicted"/>
<sequence length="105" mass="11893">MTNNFKPGDLALTVGLSDKNNFRTVELLRHVGIPDGIKIQGKYFLNSNLHDMWLVRSLNDPLLPSKKMQDQLGIGPMQEVEIPTRNLMPLRGHFTPEQKKAKEAV</sequence>
<name>A0A2A2PRW0_9PSED</name>
<organism evidence="1 2">
    <name type="scientific">Pseudomonas moraviensis</name>
    <dbReference type="NCBI Taxonomy" id="321662"/>
    <lineage>
        <taxon>Bacteria</taxon>
        <taxon>Pseudomonadati</taxon>
        <taxon>Pseudomonadota</taxon>
        <taxon>Gammaproteobacteria</taxon>
        <taxon>Pseudomonadales</taxon>
        <taxon>Pseudomonadaceae</taxon>
        <taxon>Pseudomonas</taxon>
    </lineage>
</organism>
<evidence type="ECO:0000313" key="1">
    <source>
        <dbReference type="EMBL" id="PAW58202.1"/>
    </source>
</evidence>
<accession>A0A2A2PRW0</accession>
<dbReference type="Proteomes" id="UP000217830">
    <property type="component" value="Unassembled WGS sequence"/>
</dbReference>
<dbReference type="AlphaFoldDB" id="A0A2A2PRW0"/>